<evidence type="ECO:0000256" key="1">
    <source>
        <dbReference type="SAM" id="MobiDB-lite"/>
    </source>
</evidence>
<feature type="compositionally biased region" description="Polar residues" evidence="1">
    <location>
        <begin position="295"/>
        <end position="306"/>
    </location>
</feature>
<name>A0A5J4X0X5_9EUKA</name>
<feature type="region of interest" description="Disordered" evidence="1">
    <location>
        <begin position="744"/>
        <end position="775"/>
    </location>
</feature>
<feature type="region of interest" description="Disordered" evidence="1">
    <location>
        <begin position="335"/>
        <end position="378"/>
    </location>
</feature>
<dbReference type="Proteomes" id="UP000324800">
    <property type="component" value="Unassembled WGS sequence"/>
</dbReference>
<feature type="compositionally biased region" description="Basic and acidic residues" evidence="1">
    <location>
        <begin position="601"/>
        <end position="613"/>
    </location>
</feature>
<evidence type="ECO:0000313" key="3">
    <source>
        <dbReference type="Proteomes" id="UP000324800"/>
    </source>
</evidence>
<feature type="region of interest" description="Disordered" evidence="1">
    <location>
        <begin position="1"/>
        <end position="74"/>
    </location>
</feature>
<sequence>MTTNNTSGWVQSSIPFDTGEKPGGEAASEIQEHLEELTSNRSADTATRDEPELVQPQTGESQIPSAERTEFQEVISGLPKEIFQDMIVAGVTSHTSNPANSGDSDLTTPSVQRNAVNSLSPEEHATSGDATTPSVVSTSASTDNSISMNPTVTPDKSQVTPQKKPSLDTGTNFNPLASPAAAHWTEVSKQASLYQQIHAQVKQQQQIQFERYNTKATMDSPIQPFFAQKAESPTPSPSPSLQTRQSGVVSRSPSQSSTSIHISPSSGEKKGSRNSKNSKPDNQIYPKSQKEDSRNSTPQLNTSTIFTNKEQRGIVLQQNMMSKFVEQLRTRRKIEVEGEDPKTAEISNPSDNEVNQQQVQHTSPQIQPTQIQEGQPSASAETRISEFSNIAFSEPTHQDYLQVSNSNIIQIGTPEIQISHQSSQNSKSTAEIAQNSTPQISAVRSPIQIGQTQNIIQNNKLIQSATSSMVIDSGQGTSNSTISQTQVQILQQSKNVEILSGPFQSIQFTEQDFNMENDINMEYRNENEIDTRIGIQTGIGNQYNDRIENGSEMEIDQGNQLISETMGIQRISSLPIQQSQINFQSQKHRKLQQNIDQTLEQEKEKEKEKEKEPQNQQTQHKGLSQKQLTGPNKTLALRNGNDIIKELQDRQYEIQVKNTMFYNNIQPSARIPLNQYFNQGNNEYHPPLQMIIPTVSSSSSSFTTNSKNSSLQQQQSIIIHEEEEEEEEQEEGEIVDQPIKRSIHNQSEGESDSQGHSQRQHRKNKRRRSQSPIAPMAMDRVSILDQLHVPVLDVQKDFPDVNIADAPPYYDGVQQILYPHTTGAPDQVELHMHVNIVGNPRKGTKQQIQALPASLTLPFTAGYYCTDCRQANNQPREFVDEIFGGSKYDWNSDLPPTLLKTGFTKEEEKITKLTFEIVHGKVIEELQVQQQYGKLGHPLSISCRAVRQPHTAGQIAFIISEQWHPEIANFTVQELRDANTYRKPEDFRFAEKERMPSQESIQELSTLIVPNIAGVNPKYLDPRLIAEAANVVRSIAQVTNDRYFLFAMGLEEDRIQQVIEGDRFHNDEIKHNLLLLTLCSISSLAGVFPHLINYFSQCFWGCQICNIPLPLPICFLAPPEFDILPPDAMFREIIRRMAYPHHIHTKSPQIYKRGAIFETDSTDQVVLNMRNYITLQIDAWSGTPIYLKQCLTKSMKLFPPQNNLTDTIESRRDAAIQQKQTYPINIQQVIEMERIRIKAHNDRFRRKPSNFNNNNNNNNNQQQSSSSSSTSSSKFVYQGNYQEEKQIDPFNQAGHITKGLIFNLDGQFIVVTTKGAKTRGLNGGGSNGGTNQYQLTNFKVSLYAIFLSNFDYHNTASEVFESNNKPDSRRSNHKMLIPYGDIEDDPPYIAKLYEIWLAEAQLYDLNKRQQQQQQQKQKPNPKPKQQKHPQQLIQPIKKTPFFQFKWNPHEAHALAEVNRPAAPEVYSLEKDPLQPVDAFGLQLRADEVKPYKPLQHGKIFWTDKDTTAYIRIVKQLAGPLIIKTIEAITEYSQAPPNMKGERSIAADSAYRKVLG</sequence>
<feature type="non-terminal residue" evidence="2">
    <location>
        <position position="1555"/>
    </location>
</feature>
<gene>
    <name evidence="2" type="ORF">EZS28_004096</name>
</gene>
<accession>A0A5J4X0X5</accession>
<feature type="compositionally biased region" description="Polar residues" evidence="1">
    <location>
        <begin position="143"/>
        <end position="175"/>
    </location>
</feature>
<feature type="compositionally biased region" description="Polar residues" evidence="1">
    <location>
        <begin position="55"/>
        <end position="64"/>
    </location>
</feature>
<feature type="compositionally biased region" description="Polar residues" evidence="1">
    <location>
        <begin position="1"/>
        <end position="15"/>
    </location>
</feature>
<feature type="region of interest" description="Disordered" evidence="1">
    <location>
        <begin position="1407"/>
        <end position="1431"/>
    </location>
</feature>
<feature type="region of interest" description="Disordered" evidence="1">
    <location>
        <begin position="696"/>
        <end position="715"/>
    </location>
</feature>
<feature type="compositionally biased region" description="Polar residues" evidence="1">
    <location>
        <begin position="620"/>
        <end position="632"/>
    </location>
</feature>
<evidence type="ECO:0000313" key="2">
    <source>
        <dbReference type="EMBL" id="KAA6400382.1"/>
    </source>
</evidence>
<comment type="caution">
    <text evidence="2">The sequence shown here is derived from an EMBL/GenBank/DDBJ whole genome shotgun (WGS) entry which is preliminary data.</text>
</comment>
<feature type="compositionally biased region" description="Low complexity" evidence="1">
    <location>
        <begin position="1409"/>
        <end position="1418"/>
    </location>
</feature>
<feature type="compositionally biased region" description="Polar residues" evidence="1">
    <location>
        <begin position="93"/>
        <end position="120"/>
    </location>
</feature>
<dbReference type="EMBL" id="SNRW01000571">
    <property type="protein sequence ID" value="KAA6400382.1"/>
    <property type="molecule type" value="Genomic_DNA"/>
</dbReference>
<feature type="region of interest" description="Disordered" evidence="1">
    <location>
        <begin position="601"/>
        <end position="635"/>
    </location>
</feature>
<proteinExistence type="predicted"/>
<feature type="region of interest" description="Disordered" evidence="1">
    <location>
        <begin position="1245"/>
        <end position="1275"/>
    </location>
</feature>
<reference evidence="2 3" key="1">
    <citation type="submission" date="2019-03" db="EMBL/GenBank/DDBJ databases">
        <title>Single cell metagenomics reveals metabolic interactions within the superorganism composed of flagellate Streblomastix strix and complex community of Bacteroidetes bacteria on its surface.</title>
        <authorList>
            <person name="Treitli S.C."/>
            <person name="Kolisko M."/>
            <person name="Husnik F."/>
            <person name="Keeling P."/>
            <person name="Hampl V."/>
        </authorList>
    </citation>
    <scope>NUCLEOTIDE SEQUENCE [LARGE SCALE GENOMIC DNA]</scope>
    <source>
        <strain evidence="2">ST1C</strain>
    </source>
</reference>
<feature type="compositionally biased region" description="Low complexity" evidence="1">
    <location>
        <begin position="130"/>
        <end position="142"/>
    </location>
</feature>
<feature type="compositionally biased region" description="Polar residues" evidence="1">
    <location>
        <begin position="744"/>
        <end position="757"/>
    </location>
</feature>
<feature type="region of interest" description="Disordered" evidence="1">
    <location>
        <begin position="227"/>
        <end position="306"/>
    </location>
</feature>
<protein>
    <submittedName>
        <fullName evidence="2">Uncharacterized protein</fullName>
    </submittedName>
</protein>
<feature type="region of interest" description="Disordered" evidence="1">
    <location>
        <begin position="93"/>
        <end position="178"/>
    </location>
</feature>
<feature type="compositionally biased region" description="Polar residues" evidence="1">
    <location>
        <begin position="345"/>
        <end position="378"/>
    </location>
</feature>
<feature type="compositionally biased region" description="Low complexity" evidence="1">
    <location>
        <begin position="244"/>
        <end position="266"/>
    </location>
</feature>
<feature type="compositionally biased region" description="Basic residues" evidence="1">
    <location>
        <begin position="758"/>
        <end position="769"/>
    </location>
</feature>
<organism evidence="2 3">
    <name type="scientific">Streblomastix strix</name>
    <dbReference type="NCBI Taxonomy" id="222440"/>
    <lineage>
        <taxon>Eukaryota</taxon>
        <taxon>Metamonada</taxon>
        <taxon>Preaxostyla</taxon>
        <taxon>Oxymonadida</taxon>
        <taxon>Streblomastigidae</taxon>
        <taxon>Streblomastix</taxon>
    </lineage>
</organism>
<feature type="compositionally biased region" description="Low complexity" evidence="1">
    <location>
        <begin position="1249"/>
        <end position="1273"/>
    </location>
</feature>